<accession>A0A515ES68</accession>
<proteinExistence type="predicted"/>
<keyword evidence="2" id="KW-1185">Reference proteome</keyword>
<dbReference type="AlphaFoldDB" id="A0A515ES68"/>
<dbReference type="RefSeq" id="WP_142812655.1">
    <property type="nucleotide sequence ID" value="NZ_CP036282.1"/>
</dbReference>
<name>A0A515ES68_9BURK</name>
<dbReference type="EMBL" id="CP036282">
    <property type="protein sequence ID" value="QDL55499.1"/>
    <property type="molecule type" value="Genomic_DNA"/>
</dbReference>
<sequence length="150" mass="14995">MLIEGGASGALKPIAAVQLPDGTWGALRVSADVQYRTDAIGASSRFHLVSAAGANAGQIKAAPGRVIGWQLANTTAAWKFVKLHNLASGVTAGANVFLVIPIPPNGKSEVTVEGGIAFSVGIGITVLAGAADTDTTVVAANDVVGSIMFA</sequence>
<dbReference type="KEGG" id="rhg:EXZ61_15700"/>
<reference evidence="2" key="2">
    <citation type="journal article" date="2020" name="Int. J. Syst. Evol. Microbiol.">
        <title>Genomic insights into a novel species Rhodoferax aquaticus sp. nov., isolated from freshwater.</title>
        <authorList>
            <person name="Li T."/>
            <person name="Zhuo Y."/>
            <person name="Jin C.Z."/>
            <person name="Wu X."/>
            <person name="Ko S.R."/>
            <person name="Jin F.J."/>
            <person name="Ahn C.Y."/>
            <person name="Oh H.M."/>
            <person name="Lee H.G."/>
            <person name="Jin L."/>
        </authorList>
    </citation>
    <scope>NUCLEOTIDE SEQUENCE [LARGE SCALE GENOMIC DNA]</scope>
    <source>
        <strain evidence="2">Gr-4</strain>
    </source>
</reference>
<dbReference type="Proteomes" id="UP000317365">
    <property type="component" value="Chromosome"/>
</dbReference>
<evidence type="ECO:0000313" key="2">
    <source>
        <dbReference type="Proteomes" id="UP000317365"/>
    </source>
</evidence>
<reference evidence="2" key="1">
    <citation type="submission" date="2019-02" db="EMBL/GenBank/DDBJ databases">
        <title>Complete genome sequence of Rhodoferax sp. Gr-4.</title>
        <authorList>
            <person name="Jin L."/>
        </authorList>
    </citation>
    <scope>NUCLEOTIDE SEQUENCE [LARGE SCALE GENOMIC DNA]</scope>
    <source>
        <strain evidence="2">Gr-4</strain>
    </source>
</reference>
<gene>
    <name evidence="1" type="ORF">EXZ61_15700</name>
</gene>
<organism evidence="1 2">
    <name type="scientific">Rhodoferax aquaticus</name>
    <dbReference type="NCBI Taxonomy" id="2527691"/>
    <lineage>
        <taxon>Bacteria</taxon>
        <taxon>Pseudomonadati</taxon>
        <taxon>Pseudomonadota</taxon>
        <taxon>Betaproteobacteria</taxon>
        <taxon>Burkholderiales</taxon>
        <taxon>Comamonadaceae</taxon>
        <taxon>Rhodoferax</taxon>
    </lineage>
</organism>
<protein>
    <submittedName>
        <fullName evidence="1">Uncharacterized protein</fullName>
    </submittedName>
</protein>
<evidence type="ECO:0000313" key="1">
    <source>
        <dbReference type="EMBL" id="QDL55499.1"/>
    </source>
</evidence>